<name>A0A9W6ZCC5_9STRA</name>
<dbReference type="GO" id="GO:0009247">
    <property type="term" value="P:glycolipid biosynthetic process"/>
    <property type="evidence" value="ECO:0007669"/>
    <property type="project" value="InterPro"/>
</dbReference>
<keyword evidence="3" id="KW-0808">Transferase</keyword>
<comment type="caution">
    <text evidence="12">The sequence shown here is derived from an EMBL/GenBank/DDBJ whole genome shotgun (WGS) entry which is preliminary data.</text>
</comment>
<keyword evidence="4 11" id="KW-0812">Transmembrane</keyword>
<evidence type="ECO:0000256" key="6">
    <source>
        <dbReference type="ARBA" id="ARBA00022989"/>
    </source>
</evidence>
<evidence type="ECO:0000256" key="8">
    <source>
        <dbReference type="ARBA" id="ARBA00023136"/>
    </source>
</evidence>
<feature type="transmembrane region" description="Helical" evidence="11">
    <location>
        <begin position="21"/>
        <end position="41"/>
    </location>
</feature>
<dbReference type="InterPro" id="IPR009729">
    <property type="entry name" value="Gal-3-0_sulfotransfrase"/>
</dbReference>
<feature type="region of interest" description="Disordered" evidence="10">
    <location>
        <begin position="104"/>
        <end position="143"/>
    </location>
</feature>
<dbReference type="GO" id="GO:0000139">
    <property type="term" value="C:Golgi membrane"/>
    <property type="evidence" value="ECO:0007669"/>
    <property type="project" value="UniProtKB-SubCell"/>
</dbReference>
<sequence length="442" mass="49823">MRRPGHFSSRSFLSSSRLSNNFIVFLIGVSTIIALLIIRSLTSHLLHPEPAIHGIPKKEYHLRVEGGSVVSGGYRDFGGNGGWGGNDNSVPSVPANMFTKNYDNTKNGATVPIPSPPAPEPPVITAPPSPPTPPPPPPPQTPKTYTSIIFVKTYKTASTTVAMILNSIAFKLRLNCLHPLSDGWFKENELKDRSRLGQRFDVSFRHMSPTLELSPLQKIIPNAFLTTIMRDPITKFNSMFNFVQSTRSKYGNAINFVESVKEGKVAVNEKNDLCNNVGYSLSGGKISLAELDYEESREYAEKMIRDFESRNMFVMIMEKMNESLVVICERMNWDCYSGAISFKDTKERSNAGKPGTVKCEDEECKKSIKSCNEVDYILYEYYKNKLEEIIKYIPDFERKLKLLEENMKKSKGNAQKYPVNCKQNVNPDVREFEEIHTCKGNS</sequence>
<dbReference type="AlphaFoldDB" id="A0A9W6ZCC5"/>
<dbReference type="Pfam" id="PF06990">
    <property type="entry name" value="Gal-3-0_sulfotr"/>
    <property type="match status" value="1"/>
</dbReference>
<keyword evidence="9" id="KW-0325">Glycoprotein</keyword>
<evidence type="ECO:0000313" key="12">
    <source>
        <dbReference type="EMBL" id="GMH51837.1"/>
    </source>
</evidence>
<feature type="compositionally biased region" description="Pro residues" evidence="10">
    <location>
        <begin position="113"/>
        <end position="141"/>
    </location>
</feature>
<dbReference type="PANTHER" id="PTHR14647">
    <property type="entry name" value="GALACTOSE-3-O-SULFOTRANSFERASE"/>
    <property type="match status" value="1"/>
</dbReference>
<dbReference type="Gene3D" id="3.40.50.300">
    <property type="entry name" value="P-loop containing nucleotide triphosphate hydrolases"/>
    <property type="match status" value="1"/>
</dbReference>
<organism evidence="12 13">
    <name type="scientific">Triparma laevis f. longispina</name>
    <dbReference type="NCBI Taxonomy" id="1714387"/>
    <lineage>
        <taxon>Eukaryota</taxon>
        <taxon>Sar</taxon>
        <taxon>Stramenopiles</taxon>
        <taxon>Ochrophyta</taxon>
        <taxon>Bolidophyceae</taxon>
        <taxon>Parmales</taxon>
        <taxon>Triparmaceae</taxon>
        <taxon>Triparma</taxon>
    </lineage>
</organism>
<evidence type="ECO:0000256" key="5">
    <source>
        <dbReference type="ARBA" id="ARBA00022968"/>
    </source>
</evidence>
<dbReference type="Proteomes" id="UP001165122">
    <property type="component" value="Unassembled WGS sequence"/>
</dbReference>
<evidence type="ECO:0000256" key="1">
    <source>
        <dbReference type="ARBA" id="ARBA00004323"/>
    </source>
</evidence>
<comment type="similarity">
    <text evidence="2">Belongs to the galactose-3-O-sulfotransferase family.</text>
</comment>
<evidence type="ECO:0000256" key="11">
    <source>
        <dbReference type="SAM" id="Phobius"/>
    </source>
</evidence>
<evidence type="ECO:0000256" key="2">
    <source>
        <dbReference type="ARBA" id="ARBA00008124"/>
    </source>
</evidence>
<dbReference type="InterPro" id="IPR027417">
    <property type="entry name" value="P-loop_NTPase"/>
</dbReference>
<keyword evidence="7" id="KW-0333">Golgi apparatus</keyword>
<evidence type="ECO:0000256" key="4">
    <source>
        <dbReference type="ARBA" id="ARBA00022692"/>
    </source>
</evidence>
<evidence type="ECO:0000256" key="10">
    <source>
        <dbReference type="SAM" id="MobiDB-lite"/>
    </source>
</evidence>
<keyword evidence="13" id="KW-1185">Reference proteome</keyword>
<dbReference type="EMBL" id="BRXW01000410">
    <property type="protein sequence ID" value="GMH51837.1"/>
    <property type="molecule type" value="Genomic_DNA"/>
</dbReference>
<accession>A0A9W6ZCC5</accession>
<evidence type="ECO:0000256" key="7">
    <source>
        <dbReference type="ARBA" id="ARBA00023034"/>
    </source>
</evidence>
<keyword evidence="5" id="KW-0735">Signal-anchor</keyword>
<dbReference type="OrthoDB" id="514299at2759"/>
<reference evidence="13" key="1">
    <citation type="journal article" date="2023" name="Commun. Biol.">
        <title>Genome analysis of Parmales, the sister group of diatoms, reveals the evolutionary specialization of diatoms from phago-mixotrophs to photoautotrophs.</title>
        <authorList>
            <person name="Ban H."/>
            <person name="Sato S."/>
            <person name="Yoshikawa S."/>
            <person name="Yamada K."/>
            <person name="Nakamura Y."/>
            <person name="Ichinomiya M."/>
            <person name="Sato N."/>
            <person name="Blanc-Mathieu R."/>
            <person name="Endo H."/>
            <person name="Kuwata A."/>
            <person name="Ogata H."/>
        </authorList>
    </citation>
    <scope>NUCLEOTIDE SEQUENCE [LARGE SCALE GENOMIC DNA]</scope>
    <source>
        <strain evidence="13">NIES 3700</strain>
    </source>
</reference>
<dbReference type="PANTHER" id="PTHR14647:SF87">
    <property type="entry name" value="PUTATIVE-RELATED"/>
    <property type="match status" value="1"/>
</dbReference>
<evidence type="ECO:0000256" key="3">
    <source>
        <dbReference type="ARBA" id="ARBA00022679"/>
    </source>
</evidence>
<dbReference type="GO" id="GO:0001733">
    <property type="term" value="F:galactosylceramide sulfotransferase activity"/>
    <property type="evidence" value="ECO:0007669"/>
    <property type="project" value="InterPro"/>
</dbReference>
<comment type="subcellular location">
    <subcellularLocation>
        <location evidence="1">Golgi apparatus membrane</location>
        <topology evidence="1">Single-pass type II membrane protein</topology>
    </subcellularLocation>
</comment>
<gene>
    <name evidence="12" type="ORF">TrLO_g2010</name>
</gene>
<evidence type="ECO:0000313" key="13">
    <source>
        <dbReference type="Proteomes" id="UP001165122"/>
    </source>
</evidence>
<dbReference type="SUPFAM" id="SSF52540">
    <property type="entry name" value="P-loop containing nucleoside triphosphate hydrolases"/>
    <property type="match status" value="1"/>
</dbReference>
<protein>
    <submittedName>
        <fullName evidence="12">Uncharacterized protein</fullName>
    </submittedName>
</protein>
<keyword evidence="6 11" id="KW-1133">Transmembrane helix</keyword>
<evidence type="ECO:0000256" key="9">
    <source>
        <dbReference type="ARBA" id="ARBA00023180"/>
    </source>
</evidence>
<keyword evidence="8 11" id="KW-0472">Membrane</keyword>
<proteinExistence type="inferred from homology"/>